<gene>
    <name evidence="4" type="ORF">GCM10010191_29850</name>
</gene>
<feature type="transmembrane region" description="Helical" evidence="2">
    <location>
        <begin position="173"/>
        <end position="190"/>
    </location>
</feature>
<dbReference type="Pfam" id="PF01757">
    <property type="entry name" value="Acyl_transf_3"/>
    <property type="match status" value="1"/>
</dbReference>
<organism evidence="4 5">
    <name type="scientific">Actinomadura vinacea</name>
    <dbReference type="NCBI Taxonomy" id="115336"/>
    <lineage>
        <taxon>Bacteria</taxon>
        <taxon>Bacillati</taxon>
        <taxon>Actinomycetota</taxon>
        <taxon>Actinomycetes</taxon>
        <taxon>Streptosporangiales</taxon>
        <taxon>Thermomonosporaceae</taxon>
        <taxon>Actinomadura</taxon>
    </lineage>
</organism>
<keyword evidence="4" id="KW-0012">Acyltransferase</keyword>
<comment type="caution">
    <text evidence="4">The sequence shown here is derived from an EMBL/GenBank/DDBJ whole genome shotgun (WGS) entry which is preliminary data.</text>
</comment>
<feature type="transmembrane region" description="Helical" evidence="2">
    <location>
        <begin position="84"/>
        <end position="103"/>
    </location>
</feature>
<dbReference type="RefSeq" id="WP_344589525.1">
    <property type="nucleotide sequence ID" value="NZ_BAAARW010000011.1"/>
</dbReference>
<dbReference type="GO" id="GO:0016746">
    <property type="term" value="F:acyltransferase activity"/>
    <property type="evidence" value="ECO:0007669"/>
    <property type="project" value="UniProtKB-KW"/>
</dbReference>
<dbReference type="InterPro" id="IPR002656">
    <property type="entry name" value="Acyl_transf_3_dom"/>
</dbReference>
<feature type="transmembrane region" description="Helical" evidence="2">
    <location>
        <begin position="244"/>
        <end position="262"/>
    </location>
</feature>
<accession>A0ABP5W2X6</accession>
<feature type="transmembrane region" description="Helical" evidence="2">
    <location>
        <begin position="210"/>
        <end position="232"/>
    </location>
</feature>
<dbReference type="Proteomes" id="UP001501231">
    <property type="component" value="Unassembled WGS sequence"/>
</dbReference>
<feature type="transmembrane region" description="Helical" evidence="2">
    <location>
        <begin position="306"/>
        <end position="324"/>
    </location>
</feature>
<evidence type="ECO:0000259" key="3">
    <source>
        <dbReference type="Pfam" id="PF01757"/>
    </source>
</evidence>
<name>A0ABP5W2X6_9ACTN</name>
<dbReference type="InterPro" id="IPR050879">
    <property type="entry name" value="Acyltransferase_3"/>
</dbReference>
<evidence type="ECO:0000313" key="5">
    <source>
        <dbReference type="Proteomes" id="UP001501231"/>
    </source>
</evidence>
<proteinExistence type="predicted"/>
<feature type="compositionally biased region" description="Polar residues" evidence="1">
    <location>
        <begin position="383"/>
        <end position="392"/>
    </location>
</feature>
<dbReference type="PANTHER" id="PTHR23028:SF53">
    <property type="entry name" value="ACYL_TRANSF_3 DOMAIN-CONTAINING PROTEIN"/>
    <property type="match status" value="1"/>
</dbReference>
<evidence type="ECO:0000256" key="1">
    <source>
        <dbReference type="SAM" id="MobiDB-lite"/>
    </source>
</evidence>
<feature type="region of interest" description="Disordered" evidence="1">
    <location>
        <begin position="366"/>
        <end position="392"/>
    </location>
</feature>
<feature type="transmembrane region" description="Helical" evidence="2">
    <location>
        <begin position="42"/>
        <end position="63"/>
    </location>
</feature>
<keyword evidence="2" id="KW-1133">Transmembrane helix</keyword>
<evidence type="ECO:0000313" key="4">
    <source>
        <dbReference type="EMBL" id="GAA2417320.1"/>
    </source>
</evidence>
<dbReference type="EMBL" id="BAAARW010000011">
    <property type="protein sequence ID" value="GAA2417320.1"/>
    <property type="molecule type" value="Genomic_DNA"/>
</dbReference>
<evidence type="ECO:0000256" key="2">
    <source>
        <dbReference type="SAM" id="Phobius"/>
    </source>
</evidence>
<keyword evidence="2" id="KW-0812">Transmembrane</keyword>
<keyword evidence="4" id="KW-0808">Transferase</keyword>
<keyword evidence="2" id="KW-0472">Membrane</keyword>
<feature type="domain" description="Acyltransferase 3" evidence="3">
    <location>
        <begin position="12"/>
        <end position="351"/>
    </location>
</feature>
<dbReference type="PANTHER" id="PTHR23028">
    <property type="entry name" value="ACETYLTRANSFERASE"/>
    <property type="match status" value="1"/>
</dbReference>
<feature type="transmembrane region" description="Helical" evidence="2">
    <location>
        <begin position="330"/>
        <end position="352"/>
    </location>
</feature>
<reference evidence="5" key="1">
    <citation type="journal article" date="2019" name="Int. J. Syst. Evol. Microbiol.">
        <title>The Global Catalogue of Microorganisms (GCM) 10K type strain sequencing project: providing services to taxonomists for standard genome sequencing and annotation.</title>
        <authorList>
            <consortium name="The Broad Institute Genomics Platform"/>
            <consortium name="The Broad Institute Genome Sequencing Center for Infectious Disease"/>
            <person name="Wu L."/>
            <person name="Ma J."/>
        </authorList>
    </citation>
    <scope>NUCLEOTIDE SEQUENCE [LARGE SCALE GENOMIC DNA]</scope>
    <source>
        <strain evidence="5">JCM 3325</strain>
    </source>
</reference>
<sequence>MPDRTRRARLPSLTGLRFVLAGIVLACHTLGFVDGSLRDAAVMTFPIAATAVSGFFILSGFVLTWTHTVGDRARSFWRRRFWRIFPNHALSWTAAVVLFSVAAPPPQLSSFGEPPFYAAFLGLFMVQDWIARLEVNTAYNGPAWSLSCEAFFYAMFPLLISAVRRVPRRRLRYLWAALAIAALGLPLVAMTIPGPPPAIEEFPVNQNSLWFGYVFPPVRLVEFALGIVTARLLQTGRWPRLPRLAIIASLALAIGLLGILPLQYALGAATAVPMTLIVAGLALADVQGRSGQLARPLLVRLGEASYALYICHFPLLLALSSVIGPQRSDALWVNATLAVAFTLLAQAVALAVHRYYEQPLTTAWSRRRPPSLTTHRDQGTEAPGTSTAREAP</sequence>
<feature type="transmembrane region" description="Helical" evidence="2">
    <location>
        <begin position="143"/>
        <end position="161"/>
    </location>
</feature>
<keyword evidence="5" id="KW-1185">Reference proteome</keyword>
<protein>
    <submittedName>
        <fullName evidence="4">Acyltransferase</fullName>
    </submittedName>
</protein>